<protein>
    <recommendedName>
        <fullName evidence="8">SAP domain-containing protein</fullName>
    </recommendedName>
</protein>
<feature type="region of interest" description="Disordered" evidence="7">
    <location>
        <begin position="500"/>
        <end position="538"/>
    </location>
</feature>
<feature type="compositionally biased region" description="Basic residues" evidence="7">
    <location>
        <begin position="237"/>
        <end position="251"/>
    </location>
</feature>
<comment type="subcellular location">
    <subcellularLocation>
        <location evidence="1">Cytoplasm</location>
    </subcellularLocation>
</comment>
<dbReference type="AlphaFoldDB" id="A0A9P6FNC6"/>
<dbReference type="InterPro" id="IPR047201">
    <property type="entry name" value="ERI-1_3'hExo-like"/>
</dbReference>
<reference evidence="9" key="1">
    <citation type="journal article" date="2020" name="Fungal Divers.">
        <title>Resolving the Mortierellaceae phylogeny through synthesis of multi-gene phylogenetics and phylogenomics.</title>
        <authorList>
            <person name="Vandepol N."/>
            <person name="Liber J."/>
            <person name="Desiro A."/>
            <person name="Na H."/>
            <person name="Kennedy M."/>
            <person name="Barry K."/>
            <person name="Grigoriev I.V."/>
            <person name="Miller A.N."/>
            <person name="O'Donnell K."/>
            <person name="Stajich J.E."/>
            <person name="Bonito G."/>
        </authorList>
    </citation>
    <scope>NUCLEOTIDE SEQUENCE</scope>
    <source>
        <strain evidence="9">KOD1015</strain>
    </source>
</reference>
<sequence length="553" mass="62464">MPSTQEQLKEQLELLGLDTQGLKPTLKNRLNKHLKKHPEACAILAAHKKNSGESVDQTVETSTPETLLTRDGDSEADKVTDTTATTRTTSTTTTSTPPENEVVFMKESQPKKSAAAEPVTKGRHKNSRYDYYLCFDVEATCESDYGFEYPNEIIEFPIVMLDGNTFEVVDEFHTYVKPTYQPILSDFCVQLTGIKQEWIDDAPTFTEALVLFQDWLTKHGILVQQLKEFTPLVHEKKSKSKTKKNQHHHHNNNSNKRSNQSSRVFGATLDQYDGTSASQDFEYGPSKICFVTDGPFDIRDFVSKQCILSGIARPSYFSKSYIDVRTLFREFFELPQWLNLEGMVRFLGEEFEGRQHSGICDARMVAMIAKRLAEGVKVELDPQGRVVKARKEMAVDSESSSFFATITSAFKTQPKRADRRLALFKEGCVINANKTLDQQYWTRHLSFETLERLEGRKILRPEAAFSEEQSEVAEAVAVAVTEAETKAETKVEGEVEVDVEVEAKSPQTQWPTPPPEPSSSSSEPTLTDSQENQVAKENFLSESRFAALMIEEE</sequence>
<dbReference type="SUPFAM" id="SSF53098">
    <property type="entry name" value="Ribonuclease H-like"/>
    <property type="match status" value="1"/>
</dbReference>
<dbReference type="SMART" id="SM00479">
    <property type="entry name" value="EXOIII"/>
    <property type="match status" value="1"/>
</dbReference>
<feature type="compositionally biased region" description="Low complexity" evidence="7">
    <location>
        <begin position="518"/>
        <end position="530"/>
    </location>
</feature>
<keyword evidence="4" id="KW-0378">Hydrolase</keyword>
<keyword evidence="2" id="KW-0963">Cytoplasm</keyword>
<evidence type="ECO:0000259" key="8">
    <source>
        <dbReference type="PROSITE" id="PS50800"/>
    </source>
</evidence>
<dbReference type="PANTHER" id="PTHR23044">
    <property type="entry name" value="3'-5' EXONUCLEASE ERI1-RELATED"/>
    <property type="match status" value="1"/>
</dbReference>
<evidence type="ECO:0000256" key="5">
    <source>
        <dbReference type="ARBA" id="ARBA00022839"/>
    </source>
</evidence>
<dbReference type="GO" id="GO:0031047">
    <property type="term" value="P:regulatory ncRNA-mediated gene silencing"/>
    <property type="evidence" value="ECO:0007669"/>
    <property type="project" value="UniProtKB-KW"/>
</dbReference>
<comment type="caution">
    <text evidence="9">The sequence shown here is derived from an EMBL/GenBank/DDBJ whole genome shotgun (WGS) entry which is preliminary data.</text>
</comment>
<proteinExistence type="predicted"/>
<dbReference type="Gene3D" id="3.30.420.10">
    <property type="entry name" value="Ribonuclease H-like superfamily/Ribonuclease H"/>
    <property type="match status" value="1"/>
</dbReference>
<evidence type="ECO:0000256" key="4">
    <source>
        <dbReference type="ARBA" id="ARBA00022801"/>
    </source>
</evidence>
<dbReference type="EMBL" id="JAABOA010003662">
    <property type="protein sequence ID" value="KAF9578429.1"/>
    <property type="molecule type" value="Genomic_DNA"/>
</dbReference>
<feature type="compositionally biased region" description="Polar residues" evidence="7">
    <location>
        <begin position="52"/>
        <end position="66"/>
    </location>
</feature>
<evidence type="ECO:0000313" key="10">
    <source>
        <dbReference type="Proteomes" id="UP000780801"/>
    </source>
</evidence>
<dbReference type="Proteomes" id="UP000780801">
    <property type="component" value="Unassembled WGS sequence"/>
</dbReference>
<evidence type="ECO:0000256" key="3">
    <source>
        <dbReference type="ARBA" id="ARBA00022722"/>
    </source>
</evidence>
<dbReference type="InterPro" id="IPR003034">
    <property type="entry name" value="SAP_dom"/>
</dbReference>
<evidence type="ECO:0000256" key="2">
    <source>
        <dbReference type="ARBA" id="ARBA00022490"/>
    </source>
</evidence>
<dbReference type="GO" id="GO:0005737">
    <property type="term" value="C:cytoplasm"/>
    <property type="evidence" value="ECO:0007669"/>
    <property type="project" value="UniProtKB-SubCell"/>
</dbReference>
<dbReference type="Pfam" id="PF00929">
    <property type="entry name" value="RNase_T"/>
    <property type="match status" value="1"/>
</dbReference>
<dbReference type="CDD" id="cd06133">
    <property type="entry name" value="ERI-1_3'hExo_like"/>
    <property type="match status" value="1"/>
</dbReference>
<organism evidence="9 10">
    <name type="scientific">Lunasporangiospora selenospora</name>
    <dbReference type="NCBI Taxonomy" id="979761"/>
    <lineage>
        <taxon>Eukaryota</taxon>
        <taxon>Fungi</taxon>
        <taxon>Fungi incertae sedis</taxon>
        <taxon>Mucoromycota</taxon>
        <taxon>Mortierellomycotina</taxon>
        <taxon>Mortierellomycetes</taxon>
        <taxon>Mortierellales</taxon>
        <taxon>Mortierellaceae</taxon>
        <taxon>Lunasporangiospora</taxon>
    </lineage>
</organism>
<evidence type="ECO:0000313" key="9">
    <source>
        <dbReference type="EMBL" id="KAF9578429.1"/>
    </source>
</evidence>
<feature type="compositionally biased region" description="Low complexity" evidence="7">
    <location>
        <begin position="81"/>
        <end position="96"/>
    </location>
</feature>
<evidence type="ECO:0000256" key="1">
    <source>
        <dbReference type="ARBA" id="ARBA00004496"/>
    </source>
</evidence>
<name>A0A9P6FNC6_9FUNG</name>
<evidence type="ECO:0000256" key="6">
    <source>
        <dbReference type="ARBA" id="ARBA00023158"/>
    </source>
</evidence>
<keyword evidence="5" id="KW-0269">Exonuclease</keyword>
<feature type="region of interest" description="Disordered" evidence="7">
    <location>
        <begin position="49"/>
        <end position="98"/>
    </location>
</feature>
<accession>A0A9P6FNC6</accession>
<dbReference type="InterPro" id="IPR051274">
    <property type="entry name" value="3-5_Exoribonuclease"/>
</dbReference>
<feature type="compositionally biased region" description="Basic and acidic residues" evidence="7">
    <location>
        <begin position="68"/>
        <end position="80"/>
    </location>
</feature>
<evidence type="ECO:0000256" key="7">
    <source>
        <dbReference type="SAM" id="MobiDB-lite"/>
    </source>
</evidence>
<dbReference type="OrthoDB" id="448399at2759"/>
<dbReference type="PROSITE" id="PS50800">
    <property type="entry name" value="SAP"/>
    <property type="match status" value="1"/>
</dbReference>
<keyword evidence="10" id="KW-1185">Reference proteome</keyword>
<gene>
    <name evidence="9" type="ORF">BGW38_005767</name>
</gene>
<feature type="domain" description="SAP" evidence="8">
    <location>
        <begin position="1"/>
        <end position="34"/>
    </location>
</feature>
<dbReference type="GO" id="GO:0003676">
    <property type="term" value="F:nucleic acid binding"/>
    <property type="evidence" value="ECO:0007669"/>
    <property type="project" value="InterPro"/>
</dbReference>
<dbReference type="InterPro" id="IPR012337">
    <property type="entry name" value="RNaseH-like_sf"/>
</dbReference>
<dbReference type="InterPro" id="IPR036397">
    <property type="entry name" value="RNaseH_sf"/>
</dbReference>
<dbReference type="InterPro" id="IPR013520">
    <property type="entry name" value="Ribonucl_H"/>
</dbReference>
<keyword evidence="6" id="KW-0943">RNA-mediated gene silencing</keyword>
<keyword evidence="3" id="KW-0540">Nuclease</keyword>
<dbReference type="GO" id="GO:0000175">
    <property type="term" value="F:3'-5'-RNA exonuclease activity"/>
    <property type="evidence" value="ECO:0007669"/>
    <property type="project" value="InterPro"/>
</dbReference>
<feature type="region of interest" description="Disordered" evidence="7">
    <location>
        <begin position="237"/>
        <end position="260"/>
    </location>
</feature>
<dbReference type="PANTHER" id="PTHR23044:SF61">
    <property type="entry name" value="3'-5' EXORIBONUCLEASE 1-RELATED"/>
    <property type="match status" value="1"/>
</dbReference>